<accession>A0A6A5C4X1</accession>
<sequence length="636" mass="74038">MMKHHQRHLSTTSTATNYGHHPEESTDDGDSPLTHHSQQQHSLRNNEPSLTTTSGFRNFHQNFSSAATTLLVNPQHMKRVKFITIALIVVTFLSSFVYFVKFLPKKGDFYLPLDEEIDRLTKDLDVLYRPMINVDGNGVNKFLKPYDEQLSVFSTNAIQLVRNRRNFLKTMNGKDRIQYSRHLSELEKIHNILQKQIVEYFDYERVWAGPSKSSFQFTENPFDSPIIPADKFVENYQFYKNEIIPKHEAYFLLKKVHPVKRELDIVSIWDNDYSETLSKIARQIVGETCWNKKLVLFGEHWHTFHQGGPRKVGTYQIGALKFLKKDFIFTDDINDPNLLDADIVYSYNPHRYREFIKKLVLGIRNGKVGSHTKIFIGPVIADNLVRDHYSLLGDRVTHLAASQWVKDVDYGPKIGGKVKILVHPTPINTKIWSPSEKVNVFDKKDILFYDKNCYYSQTELLTTFKTLLNGYPDFKDANFHVVDYNKRYSENYFLSLLKEKIRFAIVCARTETQGVALEEVMSMNIPLFVIWTPMNFEVAHDPVVVPYFVPGMSGLISGHQNITTVFPTFMQKVIDNSFNPRRFVVELFNYFSNVMDFMNILCYGESRFEPKENYLSELKRLTKTYVPDDDDEVVPN</sequence>
<dbReference type="VEuPathDB" id="AmoebaDB:NF0069840"/>
<dbReference type="GeneID" id="68119227"/>
<dbReference type="EMBL" id="VFQX01000012">
    <property type="protein sequence ID" value="KAF0982151.1"/>
    <property type="molecule type" value="Genomic_DNA"/>
</dbReference>
<organism evidence="3 4">
    <name type="scientific">Naegleria fowleri</name>
    <name type="common">Brain eating amoeba</name>
    <dbReference type="NCBI Taxonomy" id="5763"/>
    <lineage>
        <taxon>Eukaryota</taxon>
        <taxon>Discoba</taxon>
        <taxon>Heterolobosea</taxon>
        <taxon>Tetramitia</taxon>
        <taxon>Eutetramitia</taxon>
        <taxon>Vahlkampfiidae</taxon>
        <taxon>Naegleria</taxon>
    </lineage>
</organism>
<dbReference type="OMA" id="PINTKIW"/>
<dbReference type="VEuPathDB" id="AmoebaDB:NfTy_023350"/>
<keyword evidence="2" id="KW-0812">Transmembrane</keyword>
<evidence type="ECO:0000313" key="3">
    <source>
        <dbReference type="EMBL" id="KAF0982151.1"/>
    </source>
</evidence>
<protein>
    <submittedName>
        <fullName evidence="3">Uncharacterized protein</fullName>
    </submittedName>
</protein>
<reference evidence="3 4" key="1">
    <citation type="journal article" date="2019" name="Sci. Rep.">
        <title>Nanopore sequencing improves the draft genome of the human pathogenic amoeba Naegleria fowleri.</title>
        <authorList>
            <person name="Liechti N."/>
            <person name="Schurch N."/>
            <person name="Bruggmann R."/>
            <person name="Wittwer M."/>
        </authorList>
    </citation>
    <scope>NUCLEOTIDE SEQUENCE [LARGE SCALE GENOMIC DNA]</scope>
    <source>
        <strain evidence="3 4">ATCC 30894</strain>
    </source>
</reference>
<evidence type="ECO:0000256" key="1">
    <source>
        <dbReference type="SAM" id="MobiDB-lite"/>
    </source>
</evidence>
<feature type="region of interest" description="Disordered" evidence="1">
    <location>
        <begin position="1"/>
        <end position="51"/>
    </location>
</feature>
<feature type="compositionally biased region" description="Polar residues" evidence="1">
    <location>
        <begin position="34"/>
        <end position="51"/>
    </location>
</feature>
<dbReference type="AlphaFoldDB" id="A0A6A5C4X1"/>
<dbReference type="Proteomes" id="UP000444721">
    <property type="component" value="Unassembled WGS sequence"/>
</dbReference>
<keyword evidence="4" id="KW-1185">Reference proteome</keyword>
<keyword evidence="2" id="KW-1133">Transmembrane helix</keyword>
<evidence type="ECO:0000313" key="4">
    <source>
        <dbReference type="Proteomes" id="UP000444721"/>
    </source>
</evidence>
<gene>
    <name evidence="3" type="ORF">FDP41_012012</name>
</gene>
<dbReference type="OrthoDB" id="10289789at2759"/>
<keyword evidence="2" id="KW-0472">Membrane</keyword>
<dbReference type="RefSeq" id="XP_044566864.1">
    <property type="nucleotide sequence ID" value="XM_044702486.1"/>
</dbReference>
<feature type="transmembrane region" description="Helical" evidence="2">
    <location>
        <begin position="82"/>
        <end position="100"/>
    </location>
</feature>
<comment type="caution">
    <text evidence="3">The sequence shown here is derived from an EMBL/GenBank/DDBJ whole genome shotgun (WGS) entry which is preliminary data.</text>
</comment>
<name>A0A6A5C4X1_NAEFO</name>
<evidence type="ECO:0000256" key="2">
    <source>
        <dbReference type="SAM" id="Phobius"/>
    </source>
</evidence>
<proteinExistence type="predicted"/>
<dbReference type="VEuPathDB" id="AmoebaDB:FDP41_012012"/>